<proteinExistence type="predicted"/>
<dbReference type="Proteomes" id="UP001066276">
    <property type="component" value="Chromosome 8"/>
</dbReference>
<evidence type="ECO:0000313" key="3">
    <source>
        <dbReference type="Proteomes" id="UP001066276"/>
    </source>
</evidence>
<protein>
    <submittedName>
        <fullName evidence="2">Uncharacterized protein</fullName>
    </submittedName>
</protein>
<accession>A0AAV7NEP4</accession>
<evidence type="ECO:0000313" key="2">
    <source>
        <dbReference type="EMBL" id="KAJ1113936.1"/>
    </source>
</evidence>
<dbReference type="AlphaFoldDB" id="A0AAV7NEP4"/>
<feature type="region of interest" description="Disordered" evidence="1">
    <location>
        <begin position="68"/>
        <end position="91"/>
    </location>
</feature>
<organism evidence="2 3">
    <name type="scientific">Pleurodeles waltl</name>
    <name type="common">Iberian ribbed newt</name>
    <dbReference type="NCBI Taxonomy" id="8319"/>
    <lineage>
        <taxon>Eukaryota</taxon>
        <taxon>Metazoa</taxon>
        <taxon>Chordata</taxon>
        <taxon>Craniata</taxon>
        <taxon>Vertebrata</taxon>
        <taxon>Euteleostomi</taxon>
        <taxon>Amphibia</taxon>
        <taxon>Batrachia</taxon>
        <taxon>Caudata</taxon>
        <taxon>Salamandroidea</taxon>
        <taxon>Salamandridae</taxon>
        <taxon>Pleurodelinae</taxon>
        <taxon>Pleurodeles</taxon>
    </lineage>
</organism>
<keyword evidence="3" id="KW-1185">Reference proteome</keyword>
<reference evidence="2" key="1">
    <citation type="journal article" date="2022" name="bioRxiv">
        <title>Sequencing and chromosome-scale assembly of the giantPleurodeles waltlgenome.</title>
        <authorList>
            <person name="Brown T."/>
            <person name="Elewa A."/>
            <person name="Iarovenko S."/>
            <person name="Subramanian E."/>
            <person name="Araus A.J."/>
            <person name="Petzold A."/>
            <person name="Susuki M."/>
            <person name="Suzuki K.-i.T."/>
            <person name="Hayashi T."/>
            <person name="Toyoda A."/>
            <person name="Oliveira C."/>
            <person name="Osipova E."/>
            <person name="Leigh N.D."/>
            <person name="Simon A."/>
            <person name="Yun M.H."/>
        </authorList>
    </citation>
    <scope>NUCLEOTIDE SEQUENCE</scope>
    <source>
        <strain evidence="2">20211129_DDA</strain>
        <tissue evidence="2">Liver</tissue>
    </source>
</reference>
<comment type="caution">
    <text evidence="2">The sequence shown here is derived from an EMBL/GenBank/DDBJ whole genome shotgun (WGS) entry which is preliminary data.</text>
</comment>
<feature type="compositionally biased region" description="Low complexity" evidence="1">
    <location>
        <begin position="81"/>
        <end position="90"/>
    </location>
</feature>
<dbReference type="EMBL" id="JANPWB010000012">
    <property type="protein sequence ID" value="KAJ1113936.1"/>
    <property type="molecule type" value="Genomic_DNA"/>
</dbReference>
<gene>
    <name evidence="2" type="ORF">NDU88_002176</name>
</gene>
<evidence type="ECO:0000256" key="1">
    <source>
        <dbReference type="SAM" id="MobiDB-lite"/>
    </source>
</evidence>
<name>A0AAV7NEP4_PLEWA</name>
<sequence>MHSSPLPPQVCFRPRPLVAANTRAATASVYHRDPSVPQQDTMDPLGPPGRGVAQPGLALWHTYFTASRGHGSPCSSQGALPQPSSQTTPPESYRCSGFFSWFVVQDFDRIARWLTELFYSAAILRLGKLHLQGNV</sequence>
<feature type="region of interest" description="Disordered" evidence="1">
    <location>
        <begin position="28"/>
        <end position="51"/>
    </location>
</feature>